<dbReference type="Pfam" id="PF10947">
    <property type="entry name" value="DUF2628"/>
    <property type="match status" value="1"/>
</dbReference>
<organism evidence="3 4">
    <name type="scientific">Terrisporobacter othiniensis</name>
    <dbReference type="NCBI Taxonomy" id="1577792"/>
    <lineage>
        <taxon>Bacteria</taxon>
        <taxon>Bacillati</taxon>
        <taxon>Bacillota</taxon>
        <taxon>Clostridia</taxon>
        <taxon>Peptostreptococcales</taxon>
        <taxon>Peptostreptococcaceae</taxon>
        <taxon>Terrisporobacter</taxon>
    </lineage>
</organism>
<reference evidence="3 4" key="1">
    <citation type="submission" date="2014-12" db="EMBL/GenBank/DDBJ databases">
        <title>Draft genome sequence of Terrisporobacter sp. 08-306576, isolated from the blood culture of a bacteremia patient.</title>
        <authorList>
            <person name="Lund L.C."/>
            <person name="Sydenham T.V."/>
            <person name="Hogh S.V."/>
            <person name="Skov M.N."/>
            <person name="Kemp M."/>
            <person name="Justesen U.S."/>
        </authorList>
    </citation>
    <scope>NUCLEOTIDE SEQUENCE [LARGE SCALE GENOMIC DNA]</scope>
    <source>
        <strain evidence="3 4">08-306576</strain>
    </source>
</reference>
<comment type="caution">
    <text evidence="3">The sequence shown here is derived from an EMBL/GenBank/DDBJ whole genome shotgun (WGS) entry which is preliminary data.</text>
</comment>
<gene>
    <name evidence="3" type="ORF">QX51_17895</name>
</gene>
<dbReference type="Pfam" id="PF13240">
    <property type="entry name" value="Zn_Ribbon_1"/>
    <property type="match status" value="1"/>
</dbReference>
<evidence type="ECO:0000313" key="3">
    <source>
        <dbReference type="EMBL" id="KHS55706.1"/>
    </source>
</evidence>
<keyword evidence="4" id="KW-1185">Reference proteome</keyword>
<proteinExistence type="predicted"/>
<protein>
    <recommendedName>
        <fullName evidence="2">Zinc-ribbon domain-containing protein</fullName>
    </recommendedName>
</protein>
<feature type="transmembrane region" description="Helical" evidence="1">
    <location>
        <begin position="108"/>
        <end position="136"/>
    </location>
</feature>
<accession>A0A0B3VG27</accession>
<dbReference type="AlphaFoldDB" id="A0A0B3VG27"/>
<keyword evidence="1" id="KW-1133">Transmembrane helix</keyword>
<dbReference type="InterPro" id="IPR024399">
    <property type="entry name" value="DUF2628"/>
</dbReference>
<dbReference type="Proteomes" id="UP000031189">
    <property type="component" value="Unassembled WGS sequence"/>
</dbReference>
<keyword evidence="1" id="KW-0472">Membrane</keyword>
<dbReference type="STRING" id="1577792.QX51_17895"/>
<evidence type="ECO:0000313" key="4">
    <source>
        <dbReference type="Proteomes" id="UP000031189"/>
    </source>
</evidence>
<dbReference type="InterPro" id="IPR026870">
    <property type="entry name" value="Zinc_ribbon_dom"/>
</dbReference>
<evidence type="ECO:0000256" key="1">
    <source>
        <dbReference type="SAM" id="Phobius"/>
    </source>
</evidence>
<sequence>MFCKNCGFKYDKENKFCPKCGAKSDMNNKEDEKIIIFNPDNKSNHEEYYRNGKTGNRIYDEFANLKPYYQLEFTKIKDSDETYKGKFNFFPFLFSWIWMFTKKMYVGAVVYIIVVGVLTNYIHGIFSLLFGILMGFRANYMYYNYYNKGTYKLW</sequence>
<feature type="domain" description="Zinc-ribbon" evidence="2">
    <location>
        <begin position="2"/>
        <end position="23"/>
    </location>
</feature>
<dbReference type="OrthoDB" id="1757513at2"/>
<keyword evidence="1" id="KW-0812">Transmembrane</keyword>
<evidence type="ECO:0000259" key="2">
    <source>
        <dbReference type="Pfam" id="PF13240"/>
    </source>
</evidence>
<name>A0A0B3VG27_9FIRM</name>
<dbReference type="EMBL" id="JWHR01000152">
    <property type="protein sequence ID" value="KHS55706.1"/>
    <property type="molecule type" value="Genomic_DNA"/>
</dbReference>
<dbReference type="RefSeq" id="WP_039681267.1">
    <property type="nucleotide sequence ID" value="NZ_JAWGXO010000020.1"/>
</dbReference>